<sequence>MATASPATVAEGTTLQTNGTANLHKNGQINGFHKSATPPDNRAWWKESTVYQIYPASFKDSNGDGIGDIPGIISRVDHIHKLGANVVWLGPIFKSPQIDMGYDISDYCDIDPQYGTLADVQNLIEELHKRGMKLVMDLVVNHSSSEHEWFKQSRSSKDSPYRNWYHWHPGKVVDGKRVPPNNWGSYFGGSAWEWDEPTQEYYLHIFAKEQPDLNWECQDVVDAVHDAMRFWLNRGVDGFRMDVINFISKVPGYPDASIQDPDAPYQNGSEHYAKGPRLHEFLHGLWTVLKPYDGFSVGEMPGVKEPTEILKSVGFSREELNMIFHFELVEIDHGSEGKFSHRDFSLRRFKETTEKWQNFMYQNSGWNALYLENHDQSRTVSRWCSDAPEHRVASAKLLAACLGFQAGTPFIYQGQELGTVNVPKEWDLSEYRDIELLNHWKEVSQQYSDNPKKLAQYRIEYQKKARDNSRTPMQWSDSPHGGFMDAEGTAEPWIKTNPSYKIINAAQQEGDPESPLAFWQNVLRLRKEYVDLFVYGKFELVNDTLNDEEIFAYRRSYGKEEAVVVLNWSAKEVKRSKVALEVSGEWVTLASNNVEFDEGASDIRFLPWGLIILYRKRL</sequence>
<dbReference type="GO" id="GO:0004556">
    <property type="term" value="F:alpha-amylase activity"/>
    <property type="evidence" value="ECO:0007669"/>
    <property type="project" value="TreeGrafter"/>
</dbReference>
<dbReference type="SMART" id="SM00642">
    <property type="entry name" value="Aamy"/>
    <property type="match status" value="1"/>
</dbReference>
<dbReference type="SUPFAM" id="SSF51445">
    <property type="entry name" value="(Trans)glycosidases"/>
    <property type="match status" value="1"/>
</dbReference>
<reference evidence="5 6" key="1">
    <citation type="submission" date="2019-10" db="EMBL/GenBank/DDBJ databases">
        <authorList>
            <person name="Palmer J.M."/>
        </authorList>
    </citation>
    <scope>NUCLEOTIDE SEQUENCE [LARGE SCALE GENOMIC DNA]</scope>
    <source>
        <strain evidence="5 6">TWF694</strain>
    </source>
</reference>
<evidence type="ECO:0000313" key="6">
    <source>
        <dbReference type="Proteomes" id="UP001365542"/>
    </source>
</evidence>
<organism evidence="5 6">
    <name type="scientific">Orbilia ellipsospora</name>
    <dbReference type="NCBI Taxonomy" id="2528407"/>
    <lineage>
        <taxon>Eukaryota</taxon>
        <taxon>Fungi</taxon>
        <taxon>Dikarya</taxon>
        <taxon>Ascomycota</taxon>
        <taxon>Pezizomycotina</taxon>
        <taxon>Orbiliomycetes</taxon>
        <taxon>Orbiliales</taxon>
        <taxon>Orbiliaceae</taxon>
        <taxon>Orbilia</taxon>
    </lineage>
</organism>
<feature type="region of interest" description="Disordered" evidence="3">
    <location>
        <begin position="1"/>
        <end position="38"/>
    </location>
</feature>
<protein>
    <recommendedName>
        <fullName evidence="4">Glycosyl hydrolase family 13 catalytic domain-containing protein</fullName>
    </recommendedName>
</protein>
<dbReference type="Gene3D" id="3.90.400.10">
    <property type="entry name" value="Oligo-1,6-glucosidase, Domain 2"/>
    <property type="match status" value="1"/>
</dbReference>
<name>A0AAV9XH22_9PEZI</name>
<gene>
    <name evidence="5" type="ORF">TWF694_007166</name>
</gene>
<dbReference type="SUPFAM" id="SSF51011">
    <property type="entry name" value="Glycosyl hydrolase domain"/>
    <property type="match status" value="1"/>
</dbReference>
<keyword evidence="2" id="KW-0462">Maltose metabolism</keyword>
<dbReference type="GO" id="GO:0033934">
    <property type="term" value="F:glucan 1,4-alpha-maltotriohydrolase activity"/>
    <property type="evidence" value="ECO:0007669"/>
    <property type="project" value="TreeGrafter"/>
</dbReference>
<dbReference type="InterPro" id="IPR013780">
    <property type="entry name" value="Glyco_hydro_b"/>
</dbReference>
<dbReference type="InterPro" id="IPR006047">
    <property type="entry name" value="GH13_cat_dom"/>
</dbReference>
<comment type="caution">
    <text evidence="5">The sequence shown here is derived from an EMBL/GenBank/DDBJ whole genome shotgun (WGS) entry which is preliminary data.</text>
</comment>
<dbReference type="AlphaFoldDB" id="A0AAV9XH22"/>
<dbReference type="EMBL" id="JAVHJO010000003">
    <property type="protein sequence ID" value="KAK6541352.1"/>
    <property type="molecule type" value="Genomic_DNA"/>
</dbReference>
<feature type="compositionally biased region" description="Polar residues" evidence="3">
    <location>
        <begin position="11"/>
        <end position="29"/>
    </location>
</feature>
<dbReference type="PANTHER" id="PTHR10357:SF232">
    <property type="entry name" value="GLYCOSYL HYDROLASE FAMILY 13 CATALYTIC DOMAIN-CONTAINING PROTEIN"/>
    <property type="match status" value="1"/>
</dbReference>
<dbReference type="Pfam" id="PF00128">
    <property type="entry name" value="Alpha-amylase"/>
    <property type="match status" value="1"/>
</dbReference>
<evidence type="ECO:0000313" key="5">
    <source>
        <dbReference type="EMBL" id="KAK6541352.1"/>
    </source>
</evidence>
<dbReference type="Gene3D" id="2.60.40.1180">
    <property type="entry name" value="Golgi alpha-mannosidase II"/>
    <property type="match status" value="1"/>
</dbReference>
<evidence type="ECO:0000256" key="2">
    <source>
        <dbReference type="ARBA" id="ARBA00026248"/>
    </source>
</evidence>
<dbReference type="GO" id="GO:0005987">
    <property type="term" value="P:sucrose catabolic process"/>
    <property type="evidence" value="ECO:0007669"/>
    <property type="project" value="TreeGrafter"/>
</dbReference>
<dbReference type="Proteomes" id="UP001365542">
    <property type="component" value="Unassembled WGS sequence"/>
</dbReference>
<dbReference type="FunFam" id="3.90.400.10:FF:000004">
    <property type="entry name" value="Oligo-1,6-glucosidase"/>
    <property type="match status" value="1"/>
</dbReference>
<evidence type="ECO:0000256" key="1">
    <source>
        <dbReference type="ARBA" id="ARBA00008061"/>
    </source>
</evidence>
<dbReference type="GO" id="GO:0004574">
    <property type="term" value="F:oligo-1,6-glucosidase activity"/>
    <property type="evidence" value="ECO:0007669"/>
    <property type="project" value="TreeGrafter"/>
</dbReference>
<proteinExistence type="inferred from homology"/>
<evidence type="ECO:0000259" key="4">
    <source>
        <dbReference type="SMART" id="SM00642"/>
    </source>
</evidence>
<dbReference type="GO" id="GO:0000025">
    <property type="term" value="P:maltose catabolic process"/>
    <property type="evidence" value="ECO:0007669"/>
    <property type="project" value="TreeGrafter"/>
</dbReference>
<dbReference type="CDD" id="cd11333">
    <property type="entry name" value="AmyAc_SI_OligoGlu_DGase"/>
    <property type="match status" value="1"/>
</dbReference>
<dbReference type="InterPro" id="IPR045857">
    <property type="entry name" value="O16G_dom_2"/>
</dbReference>
<dbReference type="InterPro" id="IPR017853">
    <property type="entry name" value="GH"/>
</dbReference>
<feature type="domain" description="Glycosyl hydrolase family 13 catalytic" evidence="4">
    <location>
        <begin position="52"/>
        <end position="470"/>
    </location>
</feature>
<dbReference type="Gene3D" id="3.20.20.80">
    <property type="entry name" value="Glycosidases"/>
    <property type="match status" value="1"/>
</dbReference>
<comment type="similarity">
    <text evidence="1">Belongs to the glycosyl hydrolase 13 family.</text>
</comment>
<dbReference type="FunFam" id="3.20.20.80:FF:000087">
    <property type="entry name" value="Oligo-1,6-glucosidase IMA1"/>
    <property type="match status" value="1"/>
</dbReference>
<accession>A0AAV9XH22</accession>
<dbReference type="PANTHER" id="PTHR10357">
    <property type="entry name" value="ALPHA-AMYLASE FAMILY MEMBER"/>
    <property type="match status" value="1"/>
</dbReference>
<evidence type="ECO:0000256" key="3">
    <source>
        <dbReference type="SAM" id="MobiDB-lite"/>
    </source>
</evidence>
<dbReference type="GO" id="GO:0004575">
    <property type="term" value="F:sucrose alpha-glucosidase activity"/>
    <property type="evidence" value="ECO:0007669"/>
    <property type="project" value="TreeGrafter"/>
</dbReference>
<keyword evidence="6" id="KW-1185">Reference proteome</keyword>